<gene>
    <name evidence="1" type="ORF">SAMN02745207_02345</name>
</gene>
<reference evidence="1 2" key="1">
    <citation type="submission" date="2016-11" db="EMBL/GenBank/DDBJ databases">
        <authorList>
            <person name="Jaros S."/>
            <person name="Januszkiewicz K."/>
            <person name="Wedrychowicz H."/>
        </authorList>
    </citation>
    <scope>NUCLEOTIDE SEQUENCE [LARGE SCALE GENOMIC DNA]</scope>
    <source>
        <strain evidence="1 2">DSM 8605</strain>
    </source>
</reference>
<evidence type="ECO:0000313" key="2">
    <source>
        <dbReference type="Proteomes" id="UP000184447"/>
    </source>
</evidence>
<protein>
    <submittedName>
        <fullName evidence="1">Uncharacterized protein</fullName>
    </submittedName>
</protein>
<dbReference type="EMBL" id="FQXM01000012">
    <property type="protein sequence ID" value="SHH76212.1"/>
    <property type="molecule type" value="Genomic_DNA"/>
</dbReference>
<dbReference type="RefSeq" id="WP_143160533.1">
    <property type="nucleotide sequence ID" value="NZ_FQXM01000012.1"/>
</dbReference>
<dbReference type="Proteomes" id="UP000184447">
    <property type="component" value="Unassembled WGS sequence"/>
</dbReference>
<organism evidence="1 2">
    <name type="scientific">Clostridium grantii DSM 8605</name>
    <dbReference type="NCBI Taxonomy" id="1121316"/>
    <lineage>
        <taxon>Bacteria</taxon>
        <taxon>Bacillati</taxon>
        <taxon>Bacillota</taxon>
        <taxon>Clostridia</taxon>
        <taxon>Eubacteriales</taxon>
        <taxon>Clostridiaceae</taxon>
        <taxon>Clostridium</taxon>
    </lineage>
</organism>
<evidence type="ECO:0000313" key="1">
    <source>
        <dbReference type="EMBL" id="SHH76212.1"/>
    </source>
</evidence>
<dbReference type="SUPFAM" id="SSF53098">
    <property type="entry name" value="Ribonuclease H-like"/>
    <property type="match status" value="1"/>
</dbReference>
<dbReference type="AlphaFoldDB" id="A0A1M5VLT3"/>
<keyword evidence="2" id="KW-1185">Reference proteome</keyword>
<proteinExistence type="predicted"/>
<dbReference type="OrthoDB" id="29496at2"/>
<accession>A0A1M5VLT3</accession>
<sequence>MNALKKSNCYKEKGVCVYDIFCYLLQLVYTGKSMYMNYQTENNETLFAKDVVYRFLNSMFINWHTFLLKLSGTIIKDHLLSLTTEKRINAIIVDDSFYGRLRSKKVELLANVNDHASKGSKYKRGFRMLTIGWTDGNTFLPLSFNLQSSENQKNRYCEMKENLNKNSIAYNSSLLLI</sequence>
<name>A0A1M5VLT3_9CLOT</name>
<dbReference type="STRING" id="1121316.SAMN02745207_02345"/>
<dbReference type="InterPro" id="IPR012337">
    <property type="entry name" value="RNaseH-like_sf"/>
</dbReference>